<dbReference type="PaxDb" id="2903-EOD04069"/>
<dbReference type="PROSITE" id="PS51443">
    <property type="entry name" value="PCS"/>
    <property type="match status" value="1"/>
</dbReference>
<dbReference type="FunFam" id="3.90.70.30:FF:000001">
    <property type="entry name" value="Glutathione gamma-glutamylcysteinyltransferase 1"/>
    <property type="match status" value="1"/>
</dbReference>
<dbReference type="OMA" id="NNRTTIF"/>
<dbReference type="InterPro" id="IPR038156">
    <property type="entry name" value="PCS_N_sf"/>
</dbReference>
<dbReference type="KEGG" id="ehx:EMIHUDRAFT_221497"/>
<dbReference type="AlphaFoldDB" id="A0A0D3HYI4"/>
<protein>
    <recommendedName>
        <fullName evidence="1">glutathione gamma-glutamylcysteinyltransferase</fullName>
        <ecNumber evidence="1">2.3.2.15</ecNumber>
    </recommendedName>
</protein>
<dbReference type="EC" id="2.3.2.15" evidence="1"/>
<dbReference type="SUPFAM" id="SSF54001">
    <property type="entry name" value="Cysteine proteinases"/>
    <property type="match status" value="1"/>
</dbReference>
<keyword evidence="4" id="KW-0479">Metal-binding</keyword>
<dbReference type="RefSeq" id="XP_005756498.1">
    <property type="nucleotide sequence ID" value="XM_005756441.1"/>
</dbReference>
<dbReference type="Proteomes" id="UP000013827">
    <property type="component" value="Unassembled WGS sequence"/>
</dbReference>
<evidence type="ECO:0000256" key="1">
    <source>
        <dbReference type="ARBA" id="ARBA00012468"/>
    </source>
</evidence>
<dbReference type="GO" id="GO:0010038">
    <property type="term" value="P:response to metal ion"/>
    <property type="evidence" value="ECO:0007669"/>
    <property type="project" value="InterPro"/>
</dbReference>
<dbReference type="HOGENOM" id="CLU_037385_0_0_1"/>
<evidence type="ECO:0000256" key="3">
    <source>
        <dbReference type="ARBA" id="ARBA00022679"/>
    </source>
</evidence>
<dbReference type="EnsemblProtists" id="EOD04069">
    <property type="protein sequence ID" value="EOD04069"/>
    <property type="gene ID" value="EMIHUDRAFT_221497"/>
</dbReference>
<proteinExistence type="predicted"/>
<name>A0A0D3HYI4_EMIH1</name>
<dbReference type="Gene3D" id="3.90.70.30">
    <property type="entry name" value="Phytochelatin synthase, N-terminal domain"/>
    <property type="match status" value="1"/>
</dbReference>
<dbReference type="GO" id="GO:0046872">
    <property type="term" value="F:metal ion binding"/>
    <property type="evidence" value="ECO:0007669"/>
    <property type="project" value="UniProtKB-KW"/>
</dbReference>
<feature type="region of interest" description="Disordered" evidence="5">
    <location>
        <begin position="24"/>
        <end position="78"/>
    </location>
</feature>
<reference evidence="7" key="2">
    <citation type="submission" date="2024-10" db="UniProtKB">
        <authorList>
            <consortium name="EnsemblProtists"/>
        </authorList>
    </citation>
    <scope>IDENTIFICATION</scope>
</reference>
<dbReference type="GO" id="GO:0046938">
    <property type="term" value="P:phytochelatin biosynthetic process"/>
    <property type="evidence" value="ECO:0007669"/>
    <property type="project" value="InterPro"/>
</dbReference>
<accession>A0A0D3HYI4</accession>
<evidence type="ECO:0000256" key="4">
    <source>
        <dbReference type="ARBA" id="ARBA00022723"/>
    </source>
</evidence>
<reference evidence="8" key="1">
    <citation type="journal article" date="2013" name="Nature">
        <title>Pan genome of the phytoplankton Emiliania underpins its global distribution.</title>
        <authorList>
            <person name="Read B.A."/>
            <person name="Kegel J."/>
            <person name="Klute M.J."/>
            <person name="Kuo A."/>
            <person name="Lefebvre S.C."/>
            <person name="Maumus F."/>
            <person name="Mayer C."/>
            <person name="Miller J."/>
            <person name="Monier A."/>
            <person name="Salamov A."/>
            <person name="Young J."/>
            <person name="Aguilar M."/>
            <person name="Claverie J.M."/>
            <person name="Frickenhaus S."/>
            <person name="Gonzalez K."/>
            <person name="Herman E.K."/>
            <person name="Lin Y.C."/>
            <person name="Napier J."/>
            <person name="Ogata H."/>
            <person name="Sarno A.F."/>
            <person name="Shmutz J."/>
            <person name="Schroeder D."/>
            <person name="de Vargas C."/>
            <person name="Verret F."/>
            <person name="von Dassow P."/>
            <person name="Valentin K."/>
            <person name="Van de Peer Y."/>
            <person name="Wheeler G."/>
            <person name="Dacks J.B."/>
            <person name="Delwiche C.F."/>
            <person name="Dyhrman S.T."/>
            <person name="Glockner G."/>
            <person name="John U."/>
            <person name="Richards T."/>
            <person name="Worden A.Z."/>
            <person name="Zhang X."/>
            <person name="Grigoriev I.V."/>
            <person name="Allen A.E."/>
            <person name="Bidle K."/>
            <person name="Borodovsky M."/>
            <person name="Bowler C."/>
            <person name="Brownlee C."/>
            <person name="Cock J.M."/>
            <person name="Elias M."/>
            <person name="Gladyshev V.N."/>
            <person name="Groth M."/>
            <person name="Guda C."/>
            <person name="Hadaegh A."/>
            <person name="Iglesias-Rodriguez M.D."/>
            <person name="Jenkins J."/>
            <person name="Jones B.M."/>
            <person name="Lawson T."/>
            <person name="Leese F."/>
            <person name="Lindquist E."/>
            <person name="Lobanov A."/>
            <person name="Lomsadze A."/>
            <person name="Malik S.B."/>
            <person name="Marsh M.E."/>
            <person name="Mackinder L."/>
            <person name="Mock T."/>
            <person name="Mueller-Roeber B."/>
            <person name="Pagarete A."/>
            <person name="Parker M."/>
            <person name="Probert I."/>
            <person name="Quesneville H."/>
            <person name="Raines C."/>
            <person name="Rensing S.A."/>
            <person name="Riano-Pachon D.M."/>
            <person name="Richier S."/>
            <person name="Rokitta S."/>
            <person name="Shiraiwa Y."/>
            <person name="Soanes D.M."/>
            <person name="van der Giezen M."/>
            <person name="Wahlund T.M."/>
            <person name="Williams B."/>
            <person name="Wilson W."/>
            <person name="Wolfe G."/>
            <person name="Wurch L.L."/>
        </authorList>
    </citation>
    <scope>NUCLEOTIDE SEQUENCE</scope>
</reference>
<sequence>MHTVSLLTPPPPLRALRRQYALLASRKSPGTARPRLSRDAAVQPSPQHAVVQPSPGSVRSASELSSASQCERVERERLPPKSVFRRQLPAPLVAFSSPQGRRNFAEAMAAGQLEPYFPLSEQFVTQDEPTFCGLTTLTMVLNALNIDPRRRWRDEAGPGWRWWSDEMLPASCTVPLEQVRAEGTTMDDFARLAVANGARVRTRYACGESLDSFRASLVERTTSAAATFAVTSFCRARLGQTGGGHFSPIGGYHAESDSALVLDVARFKYPPFWVPVEQLWEATLAVDEVTGRARGWFELSAAPLNERRRG</sequence>
<feature type="compositionally biased region" description="Low complexity" evidence="5">
    <location>
        <begin position="57"/>
        <end position="68"/>
    </location>
</feature>
<dbReference type="STRING" id="2903.R1D5U8"/>
<dbReference type="GeneID" id="17250189"/>
<evidence type="ECO:0000259" key="6">
    <source>
        <dbReference type="PROSITE" id="PS51443"/>
    </source>
</evidence>
<evidence type="ECO:0000256" key="5">
    <source>
        <dbReference type="SAM" id="MobiDB-lite"/>
    </source>
</evidence>
<dbReference type="Pfam" id="PF05023">
    <property type="entry name" value="Phytochelatin"/>
    <property type="match status" value="1"/>
</dbReference>
<feature type="domain" description="Peptidase C83" evidence="6">
    <location>
        <begin position="78"/>
        <end position="304"/>
    </location>
</feature>
<dbReference type="GO" id="GO:0016756">
    <property type="term" value="F:glutathione gamma-glutamylcysteinyltransferase activity"/>
    <property type="evidence" value="ECO:0007669"/>
    <property type="project" value="UniProtKB-EC"/>
</dbReference>
<dbReference type="InterPro" id="IPR040409">
    <property type="entry name" value="PCS-like"/>
</dbReference>
<dbReference type="PANTHER" id="PTHR33447">
    <property type="entry name" value="GLUTATHIONE GAMMA-GLUTAMYLCYSTEINYLTRANSFERASE"/>
    <property type="match status" value="1"/>
</dbReference>
<evidence type="ECO:0000256" key="2">
    <source>
        <dbReference type="ARBA" id="ARBA00022539"/>
    </source>
</evidence>
<dbReference type="InterPro" id="IPR007719">
    <property type="entry name" value="PCS_N"/>
</dbReference>
<evidence type="ECO:0000313" key="7">
    <source>
        <dbReference type="EnsemblProtists" id="EOD04069"/>
    </source>
</evidence>
<dbReference type="eggNOG" id="KOG0632">
    <property type="taxonomic scope" value="Eukaryota"/>
</dbReference>
<organism evidence="7 8">
    <name type="scientific">Emiliania huxleyi (strain CCMP1516)</name>
    <dbReference type="NCBI Taxonomy" id="280463"/>
    <lineage>
        <taxon>Eukaryota</taxon>
        <taxon>Haptista</taxon>
        <taxon>Haptophyta</taxon>
        <taxon>Prymnesiophyceae</taxon>
        <taxon>Isochrysidales</taxon>
        <taxon>Noelaerhabdaceae</taxon>
        <taxon>Emiliania</taxon>
    </lineage>
</organism>
<dbReference type="InterPro" id="IPR038765">
    <property type="entry name" value="Papain-like_cys_pep_sf"/>
</dbReference>
<keyword evidence="3" id="KW-0808">Transferase</keyword>
<keyword evidence="8" id="KW-1185">Reference proteome</keyword>
<evidence type="ECO:0000313" key="8">
    <source>
        <dbReference type="Proteomes" id="UP000013827"/>
    </source>
</evidence>
<keyword evidence="2" id="KW-0104">Cadmium</keyword>